<dbReference type="EMBL" id="MK500447">
    <property type="protein sequence ID" value="QBK89922.1"/>
    <property type="molecule type" value="Genomic_DNA"/>
</dbReference>
<sequence length="123" mass="14428">MSETNIVSIKKEYLIPEYKNLVEWLEDDSHIYIGRNMSFYVKGAHGSKWANPFKVKKPNKVYKRGKYYSLDESLKLYEEYIKNTPDLVNALPELHNKTLGCWCKPNRCHGDVLVKLLKALYDV</sequence>
<accession>A0A481Z2H1</accession>
<name>A0A481Z2H1_9VIRU</name>
<evidence type="ECO:0000259" key="1">
    <source>
        <dbReference type="Pfam" id="PF14216"/>
    </source>
</evidence>
<gene>
    <name evidence="2" type="ORF">LCPAC101_02050</name>
</gene>
<organism evidence="2">
    <name type="scientific">Pithovirus LCPAC101</name>
    <dbReference type="NCBI Taxonomy" id="2506586"/>
    <lineage>
        <taxon>Viruses</taxon>
        <taxon>Pithoviruses</taxon>
    </lineage>
</organism>
<proteinExistence type="predicted"/>
<reference evidence="2" key="1">
    <citation type="journal article" date="2019" name="MBio">
        <title>Virus Genomes from Deep Sea Sediments Expand the Ocean Megavirome and Support Independent Origins of Viral Gigantism.</title>
        <authorList>
            <person name="Backstrom D."/>
            <person name="Yutin N."/>
            <person name="Jorgensen S.L."/>
            <person name="Dharamshi J."/>
            <person name="Homa F."/>
            <person name="Zaremba-Niedwiedzka K."/>
            <person name="Spang A."/>
            <person name="Wolf Y.I."/>
            <person name="Koonin E.V."/>
            <person name="Ettema T.J."/>
        </authorList>
    </citation>
    <scope>NUCLEOTIDE SEQUENCE</scope>
</reference>
<feature type="domain" description="DUF4326" evidence="1">
    <location>
        <begin position="20"/>
        <end position="114"/>
    </location>
</feature>
<evidence type="ECO:0000313" key="2">
    <source>
        <dbReference type="EMBL" id="QBK89922.1"/>
    </source>
</evidence>
<dbReference type="InterPro" id="IPR025475">
    <property type="entry name" value="DUF4326"/>
</dbReference>
<protein>
    <recommendedName>
        <fullName evidence="1">DUF4326 domain-containing protein</fullName>
    </recommendedName>
</protein>
<dbReference type="Pfam" id="PF14216">
    <property type="entry name" value="DUF4326"/>
    <property type="match status" value="1"/>
</dbReference>